<dbReference type="PANTHER" id="PTHR38033">
    <property type="entry name" value="MEMBRANE PROTEIN-RELATED"/>
    <property type="match status" value="1"/>
</dbReference>
<dbReference type="Pfam" id="PF09850">
    <property type="entry name" value="DotU"/>
    <property type="match status" value="1"/>
</dbReference>
<keyword evidence="1" id="KW-1133">Transmembrane helix</keyword>
<accession>A0A0A3ZAF0</accession>
<proteinExistence type="predicted"/>
<dbReference type="InterPro" id="IPR017732">
    <property type="entry name" value="T4/T6SS_DotU"/>
</dbReference>
<protein>
    <recommendedName>
        <fullName evidence="2">Type IV / VI secretion system DotU domain-containing protein</fullName>
    </recommendedName>
</protein>
<comment type="caution">
    <text evidence="3">The sequence shown here is derived from an EMBL/GenBank/DDBJ whole genome shotgun (WGS) entry which is preliminary data.</text>
</comment>
<name>A0A0A3ZAF0_9GAMM</name>
<keyword evidence="4" id="KW-1185">Reference proteome</keyword>
<reference evidence="3 4" key="1">
    <citation type="submission" date="2014-10" db="EMBL/GenBank/DDBJ databases">
        <title>Genome sequence of Erwinia typographi M043b.</title>
        <authorList>
            <person name="Chan K.-G."/>
            <person name="Tan W.-S."/>
        </authorList>
    </citation>
    <scope>NUCLEOTIDE SEQUENCE [LARGE SCALE GENOMIC DNA]</scope>
    <source>
        <strain evidence="3 4">M043b</strain>
    </source>
</reference>
<dbReference type="Proteomes" id="UP000030351">
    <property type="component" value="Unassembled WGS sequence"/>
</dbReference>
<keyword evidence="1" id="KW-0472">Membrane</keyword>
<dbReference type="NCBIfam" id="NF038239">
    <property type="entry name" value="T6SS_TssL_short"/>
    <property type="match status" value="1"/>
</dbReference>
<gene>
    <name evidence="3" type="ORF">NG99_07025</name>
</gene>
<dbReference type="AlphaFoldDB" id="A0A0A3ZAF0"/>
<evidence type="ECO:0000259" key="2">
    <source>
        <dbReference type="Pfam" id="PF09850"/>
    </source>
</evidence>
<dbReference type="eggNOG" id="COG3455">
    <property type="taxonomic scope" value="Bacteria"/>
</dbReference>
<evidence type="ECO:0000313" key="4">
    <source>
        <dbReference type="Proteomes" id="UP000030351"/>
    </source>
</evidence>
<evidence type="ECO:0000313" key="3">
    <source>
        <dbReference type="EMBL" id="KGT94779.1"/>
    </source>
</evidence>
<feature type="domain" description="Type IV / VI secretion system DotU" evidence="2">
    <location>
        <begin position="5"/>
        <end position="197"/>
    </location>
</feature>
<dbReference type="InterPro" id="IPR038522">
    <property type="entry name" value="T4/T6SS_DotU_sf"/>
</dbReference>
<sequence>MDVIFQDTWLLALAIRNTPGVVVDKQLYQYCLKQIEAVQEKLQQAGATEAVCEEIKFAHCVFLDEAVMTQKDVDVSFWWHESPLQSRLLMHLRGGEYFYEHIKKLLREPAPSVAITACYHRMLLLGYKGKCRTEDNGERLSLMRQLETLLPDVPGNERHQDIVVSTGPREGQWWHSPPVVLMALVLFTAGMWAGLRMFLLAQ</sequence>
<feature type="transmembrane region" description="Helical" evidence="1">
    <location>
        <begin position="179"/>
        <end position="199"/>
    </location>
</feature>
<dbReference type="Gene3D" id="1.25.40.590">
    <property type="entry name" value="Type IV / VI secretion system, DotU"/>
    <property type="match status" value="1"/>
</dbReference>
<evidence type="ECO:0000256" key="1">
    <source>
        <dbReference type="SAM" id="Phobius"/>
    </source>
</evidence>
<dbReference type="PANTHER" id="PTHR38033:SF1">
    <property type="entry name" value="DOTU FAMILY TYPE IV_VI SECRETION SYSTEM PROTEIN"/>
    <property type="match status" value="1"/>
</dbReference>
<organism evidence="3 4">
    <name type="scientific">Erwinia typographi</name>
    <dbReference type="NCBI Taxonomy" id="371042"/>
    <lineage>
        <taxon>Bacteria</taxon>
        <taxon>Pseudomonadati</taxon>
        <taxon>Pseudomonadota</taxon>
        <taxon>Gammaproteobacteria</taxon>
        <taxon>Enterobacterales</taxon>
        <taxon>Erwiniaceae</taxon>
        <taxon>Erwinia</taxon>
    </lineage>
</organism>
<keyword evidence="1" id="KW-0812">Transmembrane</keyword>
<dbReference type="STRING" id="371042.NG99_07025"/>
<dbReference type="NCBIfam" id="TIGR03349">
    <property type="entry name" value="IV_VI_DotU"/>
    <property type="match status" value="1"/>
</dbReference>
<dbReference type="EMBL" id="JRUQ01000026">
    <property type="protein sequence ID" value="KGT94779.1"/>
    <property type="molecule type" value="Genomic_DNA"/>
</dbReference>